<protein>
    <submittedName>
        <fullName evidence="2">Uncharacterized protein</fullName>
    </submittedName>
</protein>
<dbReference type="Proteomes" id="UP000694005">
    <property type="component" value="Chromosome A01"/>
</dbReference>
<evidence type="ECO:0000313" key="3">
    <source>
        <dbReference type="EMBL" id="RID79031.1"/>
    </source>
</evidence>
<keyword evidence="1" id="KW-0812">Transmembrane</keyword>
<evidence type="ECO:0000313" key="6">
    <source>
        <dbReference type="Proteomes" id="UP000694005"/>
    </source>
</evidence>
<feature type="transmembrane region" description="Helical" evidence="1">
    <location>
        <begin position="137"/>
        <end position="156"/>
    </location>
</feature>
<dbReference type="EMBL" id="LR031571">
    <property type="protein sequence ID" value="VDC75404.1"/>
    <property type="molecule type" value="Genomic_DNA"/>
</dbReference>
<reference evidence="2 6" key="2">
    <citation type="submission" date="2021-07" db="EMBL/GenBank/DDBJ databases">
        <authorList>
            <consortium name="Genoscope - CEA"/>
            <person name="William W."/>
        </authorList>
    </citation>
    <scope>NUCLEOTIDE SEQUENCE [LARGE SCALE GENOMIC DNA]</scope>
</reference>
<dbReference type="Gramene" id="A01p20050.2_BraZ1">
    <property type="protein sequence ID" value="A01p20050.2_BraZ1.CDS.1"/>
    <property type="gene ID" value="A01g20050.2_BraZ1"/>
</dbReference>
<evidence type="ECO:0000313" key="4">
    <source>
        <dbReference type="EMBL" id="VDC75404.1"/>
    </source>
</evidence>
<dbReference type="SMR" id="A0A398AN08"/>
<reference evidence="3 5" key="1">
    <citation type="submission" date="2018-06" db="EMBL/GenBank/DDBJ databases">
        <title>WGS assembly of Brassica rapa FPsc.</title>
        <authorList>
            <person name="Bowman J."/>
            <person name="Kohchi T."/>
            <person name="Yamato K."/>
            <person name="Jenkins J."/>
            <person name="Shu S."/>
            <person name="Ishizaki K."/>
            <person name="Yamaoka S."/>
            <person name="Nishihama R."/>
            <person name="Nakamura Y."/>
            <person name="Berger F."/>
            <person name="Adam C."/>
            <person name="Aki S."/>
            <person name="Althoff F."/>
            <person name="Araki T."/>
            <person name="Arteaga-Vazquez M."/>
            <person name="Balasubrmanian S."/>
            <person name="Bauer D."/>
            <person name="Boehm C."/>
            <person name="Briginshaw L."/>
            <person name="Caballero-Perez J."/>
            <person name="Catarino B."/>
            <person name="Chen F."/>
            <person name="Chiyoda S."/>
            <person name="Chovatia M."/>
            <person name="Davies K."/>
            <person name="Delmans M."/>
            <person name="Demura T."/>
            <person name="Dierschke T."/>
            <person name="Dolan L."/>
            <person name="Dorantes-Acosta A."/>
            <person name="Eklund D."/>
            <person name="Florent S."/>
            <person name="Flores-Sandoval E."/>
            <person name="Fujiyama A."/>
            <person name="Fukuzawa H."/>
            <person name="Galik B."/>
            <person name="Grimanelli D."/>
            <person name="Grimwood J."/>
            <person name="Grossniklaus U."/>
            <person name="Hamada T."/>
            <person name="Haseloff J."/>
            <person name="Hetherington A."/>
            <person name="Higo A."/>
            <person name="Hirakawa Y."/>
            <person name="Hundley H."/>
            <person name="Ikeda Y."/>
            <person name="Inoue K."/>
            <person name="Inoue S."/>
            <person name="Ishida S."/>
            <person name="Jia Q."/>
            <person name="Kakita M."/>
            <person name="Kanazawa T."/>
            <person name="Kawai Y."/>
            <person name="Kawashima T."/>
            <person name="Kennedy M."/>
            <person name="Kinose K."/>
            <person name="Kinoshita T."/>
            <person name="Kohara Y."/>
            <person name="Koide E."/>
            <person name="Komatsu K."/>
            <person name="Kopischke S."/>
            <person name="Kubo M."/>
            <person name="Kyozuka J."/>
            <person name="Lagercrantz U."/>
            <person name="Lin S."/>
            <person name="Lindquist E."/>
            <person name="Lipzen A."/>
            <person name="Lu C."/>
            <person name="Luna E."/>
            <person name="Martienssen R."/>
            <person name="Minamino N."/>
            <person name="Mizutani M."/>
            <person name="Mizutani M."/>
            <person name="Mochizuki N."/>
            <person name="Monte I."/>
            <person name="Mosher R."/>
            <person name="Nagasaki H."/>
            <person name="Nakagami H."/>
            <person name="Naramoto S."/>
            <person name="Nishitani K."/>
            <person name="Ohtani M."/>
            <person name="Okamoto T."/>
            <person name="Okumura M."/>
            <person name="Phillips J."/>
            <person name="Pollak B."/>
            <person name="Reinders A."/>
            <person name="Roevekamp M."/>
            <person name="Sano R."/>
            <person name="Sawa S."/>
            <person name="Schmid M."/>
            <person name="Shirakawa M."/>
            <person name="Solano R."/>
            <person name="Spunde A."/>
            <person name="Suetsugu N."/>
            <person name="Sugano S."/>
            <person name="Sugiyama A."/>
            <person name="Sun R."/>
            <person name="Suzuki Y."/>
            <person name="Takenaka M."/>
            <person name="Takezawa D."/>
            <person name="Tomogane H."/>
            <person name="Tsuzuki M."/>
            <person name="Ueda T."/>
            <person name="Umeda M."/>
            <person name="Ward J."/>
            <person name="Watanabe Y."/>
            <person name="Yazaki K."/>
            <person name="Yokoyama R."/>
            <person name="Yoshitake Y."/>
            <person name="Yotsui I."/>
            <person name="Zachgo S."/>
            <person name="Schmutz J."/>
        </authorList>
    </citation>
    <scope>NUCLEOTIDE SEQUENCE [LARGE SCALE GENOMIC DNA]</scope>
    <source>
        <strain evidence="5">cv. B-3</strain>
    </source>
</reference>
<evidence type="ECO:0000256" key="1">
    <source>
        <dbReference type="SAM" id="Phobius"/>
    </source>
</evidence>
<keyword evidence="1" id="KW-1133">Transmembrane helix</keyword>
<evidence type="ECO:0000313" key="2">
    <source>
        <dbReference type="EMBL" id="CAG7887929.1"/>
    </source>
</evidence>
<dbReference type="EMBL" id="LS974617">
    <property type="protein sequence ID" value="CAG7887929.1"/>
    <property type="molecule type" value="Genomic_DNA"/>
</dbReference>
<dbReference type="AlphaFoldDB" id="A0A398AN08"/>
<keyword evidence="1" id="KW-0472">Membrane</keyword>
<name>A0A398AN08_BRACM</name>
<dbReference type="PANTHER" id="PTHR34656">
    <property type="entry name" value="PYRROLINE-5-CARBOXYLATE REDUCTASE"/>
    <property type="match status" value="1"/>
</dbReference>
<proteinExistence type="predicted"/>
<dbReference type="Proteomes" id="UP000264353">
    <property type="component" value="Chromosome A1"/>
</dbReference>
<feature type="transmembrane region" description="Helical" evidence="1">
    <location>
        <begin position="176"/>
        <end position="209"/>
    </location>
</feature>
<dbReference type="EMBL" id="CM010628">
    <property type="protein sequence ID" value="RID79031.1"/>
    <property type="molecule type" value="Genomic_DNA"/>
</dbReference>
<organism evidence="3 5">
    <name type="scientific">Brassica campestris</name>
    <name type="common">Field mustard</name>
    <dbReference type="NCBI Taxonomy" id="3711"/>
    <lineage>
        <taxon>Eukaryota</taxon>
        <taxon>Viridiplantae</taxon>
        <taxon>Streptophyta</taxon>
        <taxon>Embryophyta</taxon>
        <taxon>Tracheophyta</taxon>
        <taxon>Spermatophyta</taxon>
        <taxon>Magnoliopsida</taxon>
        <taxon>eudicotyledons</taxon>
        <taxon>Gunneridae</taxon>
        <taxon>Pentapetalae</taxon>
        <taxon>rosids</taxon>
        <taxon>malvids</taxon>
        <taxon>Brassicales</taxon>
        <taxon>Brassicaceae</taxon>
        <taxon>Brassiceae</taxon>
        <taxon>Brassica</taxon>
    </lineage>
</organism>
<gene>
    <name evidence="4" type="ORF">BRAA01T01906Z</name>
    <name evidence="2" type="ORF">BRAPAZ1V2_A01P20050.2</name>
    <name evidence="3" type="ORF">BRARA_A01805</name>
</gene>
<sequence length="269" mass="30531">METEPSNCQFAGKGKDFNLTAKKRHVKNTAQSLRSPVRACISRDIRFDWPQVETKERTYGHFPFLTILHRKTHTQKKESEEERTLDRESIYITTTSVTSRQNRIIVRSGVLMADNEEQERTTSYKLFLKVISKRRTWVCLFLVVYAILLSSSWNSLNSIVDWYGENHQTSSGWPAVYASVLLGVVFGVLSMSAALFIAVPAIVVIWISVVVSMAFAGKSRRRVVVEGRKVTKEIAGFVFRVLLKEGNVVALLCALLAYFVFFNSYSISS</sequence>
<evidence type="ECO:0000313" key="5">
    <source>
        <dbReference type="Proteomes" id="UP000264353"/>
    </source>
</evidence>
<feature type="transmembrane region" description="Helical" evidence="1">
    <location>
        <begin position="248"/>
        <end position="267"/>
    </location>
</feature>
<accession>A0A398AN08</accession>
<dbReference type="PANTHER" id="PTHR34656:SF7">
    <property type="entry name" value="(RAPE) HYPOTHETICAL PROTEIN"/>
    <property type="match status" value="1"/>
</dbReference>